<sequence length="130" mass="15054">MTNKSRSKSQPPRTAPTERSVSRGRTAHSRKSNNERPPWNNDTTVDYNKTEIKSEPEYGRNANDEQEALNQSWMQSLRPDPLGRPAWNNDTTFDYEKHDIQPEPGRNAKEEQAKLNETWMSSLRGSFHPN</sequence>
<feature type="compositionally biased region" description="Polar residues" evidence="1">
    <location>
        <begin position="1"/>
        <end position="12"/>
    </location>
</feature>
<feature type="region of interest" description="Disordered" evidence="1">
    <location>
        <begin position="1"/>
        <end position="111"/>
    </location>
</feature>
<evidence type="ECO:0000313" key="2">
    <source>
        <dbReference type="EMBL" id="CAJ0569900.1"/>
    </source>
</evidence>
<name>A0AA36CIY3_9BILA</name>
<reference evidence="2" key="1">
    <citation type="submission" date="2023-06" db="EMBL/GenBank/DDBJ databases">
        <authorList>
            <person name="Delattre M."/>
        </authorList>
    </citation>
    <scope>NUCLEOTIDE SEQUENCE</scope>
    <source>
        <strain evidence="2">AF72</strain>
    </source>
</reference>
<dbReference type="EMBL" id="CATQJA010002178">
    <property type="protein sequence ID" value="CAJ0569900.1"/>
    <property type="molecule type" value="Genomic_DNA"/>
</dbReference>
<evidence type="ECO:0000313" key="4">
    <source>
        <dbReference type="Proteomes" id="UP001177023"/>
    </source>
</evidence>
<gene>
    <name evidence="3" type="ORF">MSPICULIGERA_LOCUS23236</name>
    <name evidence="2" type="ORF">MSPICULIGERA_LOCUS8355</name>
</gene>
<feature type="compositionally biased region" description="Basic and acidic residues" evidence="1">
    <location>
        <begin position="48"/>
        <end position="58"/>
    </location>
</feature>
<organism evidence="2 4">
    <name type="scientific">Mesorhabditis spiculigera</name>
    <dbReference type="NCBI Taxonomy" id="96644"/>
    <lineage>
        <taxon>Eukaryota</taxon>
        <taxon>Metazoa</taxon>
        <taxon>Ecdysozoa</taxon>
        <taxon>Nematoda</taxon>
        <taxon>Chromadorea</taxon>
        <taxon>Rhabditida</taxon>
        <taxon>Rhabditina</taxon>
        <taxon>Rhabditomorpha</taxon>
        <taxon>Rhabditoidea</taxon>
        <taxon>Rhabditidae</taxon>
        <taxon>Mesorhabditinae</taxon>
        <taxon>Mesorhabditis</taxon>
    </lineage>
</organism>
<keyword evidence="4" id="KW-1185">Reference proteome</keyword>
<dbReference type="EMBL" id="CATQJA010002703">
    <property type="protein sequence ID" value="CAJ0585205.1"/>
    <property type="molecule type" value="Genomic_DNA"/>
</dbReference>
<dbReference type="Proteomes" id="UP001177023">
    <property type="component" value="Unassembled WGS sequence"/>
</dbReference>
<evidence type="ECO:0000256" key="1">
    <source>
        <dbReference type="SAM" id="MobiDB-lite"/>
    </source>
</evidence>
<proteinExistence type="predicted"/>
<feature type="compositionally biased region" description="Basic and acidic residues" evidence="1">
    <location>
        <begin position="94"/>
        <end position="111"/>
    </location>
</feature>
<protein>
    <submittedName>
        <fullName evidence="2">Uncharacterized protein</fullName>
    </submittedName>
</protein>
<feature type="non-terminal residue" evidence="2">
    <location>
        <position position="130"/>
    </location>
</feature>
<accession>A0AA36CIY3</accession>
<comment type="caution">
    <text evidence="2">The sequence shown here is derived from an EMBL/GenBank/DDBJ whole genome shotgun (WGS) entry which is preliminary data.</text>
</comment>
<dbReference type="AlphaFoldDB" id="A0AA36CIY3"/>
<evidence type="ECO:0000313" key="3">
    <source>
        <dbReference type="EMBL" id="CAJ0585205.1"/>
    </source>
</evidence>